<name>A0ABR5HGT4_9HYPH</name>
<dbReference type="SUPFAM" id="SSF47413">
    <property type="entry name" value="lambda repressor-like DNA-binding domains"/>
    <property type="match status" value="1"/>
</dbReference>
<dbReference type="EMBL" id="JTHG01000041">
    <property type="protein sequence ID" value="KMO25785.1"/>
    <property type="molecule type" value="Genomic_DNA"/>
</dbReference>
<accession>A0ABR5HGT4</accession>
<protein>
    <recommendedName>
        <fullName evidence="1">HTH cro/C1-type domain-containing protein</fullName>
    </recommendedName>
</protein>
<dbReference type="InterPro" id="IPR010982">
    <property type="entry name" value="Lambda_DNA-bd_dom_sf"/>
</dbReference>
<evidence type="ECO:0000259" key="1">
    <source>
        <dbReference type="Pfam" id="PF01381"/>
    </source>
</evidence>
<evidence type="ECO:0000313" key="2">
    <source>
        <dbReference type="EMBL" id="KMO25785.1"/>
    </source>
</evidence>
<dbReference type="Gene3D" id="1.10.260.40">
    <property type="entry name" value="lambda repressor-like DNA-binding domains"/>
    <property type="match status" value="1"/>
</dbReference>
<dbReference type="InterPro" id="IPR001387">
    <property type="entry name" value="Cro/C1-type_HTH"/>
</dbReference>
<proteinExistence type="predicted"/>
<evidence type="ECO:0000313" key="3">
    <source>
        <dbReference type="Proteomes" id="UP000036471"/>
    </source>
</evidence>
<keyword evidence="3" id="KW-1185">Reference proteome</keyword>
<sequence>MSQQPSTPTVPTASQWRAARAALDLTVREVAGAMDVSTPTIVKLEAGGEVRASVVERLRATFEARGVSFTPDGRGVSW</sequence>
<gene>
    <name evidence="2" type="ORF">QR79_05980</name>
</gene>
<feature type="domain" description="HTH cro/C1-type" evidence="1">
    <location>
        <begin position="17"/>
        <end position="58"/>
    </location>
</feature>
<reference evidence="2 3" key="1">
    <citation type="submission" date="2014-11" db="EMBL/GenBank/DDBJ databases">
        <title>Comparative genomics of Methylobacterium species.</title>
        <authorList>
            <person name="Chaudhry V."/>
            <person name="Patil P.B."/>
        </authorList>
    </citation>
    <scope>NUCLEOTIDE SEQUENCE [LARGE SCALE GENOMIC DNA]</scope>
    <source>
        <strain evidence="2 3">SE3.6</strain>
    </source>
</reference>
<comment type="caution">
    <text evidence="2">The sequence shown here is derived from an EMBL/GenBank/DDBJ whole genome shotgun (WGS) entry which is preliminary data.</text>
</comment>
<organism evidence="2 3">
    <name type="scientific">Methylobacterium indicum</name>
    <dbReference type="NCBI Taxonomy" id="1775910"/>
    <lineage>
        <taxon>Bacteria</taxon>
        <taxon>Pseudomonadati</taxon>
        <taxon>Pseudomonadota</taxon>
        <taxon>Alphaproteobacteria</taxon>
        <taxon>Hyphomicrobiales</taxon>
        <taxon>Methylobacteriaceae</taxon>
        <taxon>Methylobacterium</taxon>
    </lineage>
</organism>
<dbReference type="Proteomes" id="UP000036471">
    <property type="component" value="Unassembled WGS sequence"/>
</dbReference>
<dbReference type="Pfam" id="PF01381">
    <property type="entry name" value="HTH_3"/>
    <property type="match status" value="1"/>
</dbReference>
<dbReference type="CDD" id="cd00093">
    <property type="entry name" value="HTH_XRE"/>
    <property type="match status" value="1"/>
</dbReference>